<reference evidence="2 3" key="1">
    <citation type="submission" date="2015-01" db="EMBL/GenBank/DDBJ databases">
        <title>Evolution of Trichinella species and genotypes.</title>
        <authorList>
            <person name="Korhonen P.K."/>
            <person name="Edoardo P."/>
            <person name="Giuseppe L.R."/>
            <person name="Gasser R.B."/>
        </authorList>
    </citation>
    <scope>NUCLEOTIDE SEQUENCE [LARGE SCALE GENOMIC DNA]</scope>
    <source>
        <strain evidence="2">ISS37</strain>
    </source>
</reference>
<evidence type="ECO:0000313" key="2">
    <source>
        <dbReference type="EMBL" id="KRX19723.1"/>
    </source>
</evidence>
<evidence type="ECO:0000313" key="3">
    <source>
        <dbReference type="Proteomes" id="UP000054630"/>
    </source>
</evidence>
<sequence length="72" mass="7825">MTPIPYEVPREETGGVGPETDNSDLEACECALVDGAECSARSKRALGSILPRCRKTVSLDETEIRQTILPTF</sequence>
<dbReference type="Proteomes" id="UP000054630">
    <property type="component" value="Unassembled WGS sequence"/>
</dbReference>
<dbReference type="AlphaFoldDB" id="A0A0V0RZ00"/>
<evidence type="ECO:0000256" key="1">
    <source>
        <dbReference type="SAM" id="MobiDB-lite"/>
    </source>
</evidence>
<keyword evidence="3" id="KW-1185">Reference proteome</keyword>
<name>A0A0V0RZ00_9BILA</name>
<protein>
    <submittedName>
        <fullName evidence="2">Uncharacterized protein</fullName>
    </submittedName>
</protein>
<comment type="caution">
    <text evidence="2">The sequence shown here is derived from an EMBL/GenBank/DDBJ whole genome shotgun (WGS) entry which is preliminary data.</text>
</comment>
<dbReference type="STRING" id="6336.A0A0V0RZ00"/>
<accession>A0A0V0RZ00</accession>
<dbReference type="EMBL" id="JYDL01000056">
    <property type="protein sequence ID" value="KRX19723.1"/>
    <property type="molecule type" value="Genomic_DNA"/>
</dbReference>
<organism evidence="2 3">
    <name type="scientific">Trichinella nelsoni</name>
    <dbReference type="NCBI Taxonomy" id="6336"/>
    <lineage>
        <taxon>Eukaryota</taxon>
        <taxon>Metazoa</taxon>
        <taxon>Ecdysozoa</taxon>
        <taxon>Nematoda</taxon>
        <taxon>Enoplea</taxon>
        <taxon>Dorylaimia</taxon>
        <taxon>Trichinellida</taxon>
        <taxon>Trichinellidae</taxon>
        <taxon>Trichinella</taxon>
    </lineage>
</organism>
<gene>
    <name evidence="2" type="ORF">T07_14758</name>
</gene>
<feature type="region of interest" description="Disordered" evidence="1">
    <location>
        <begin position="1"/>
        <end position="21"/>
    </location>
</feature>
<proteinExistence type="predicted"/>